<reference evidence="2 3" key="1">
    <citation type="submission" date="2022-11" db="EMBL/GenBank/DDBJ databases">
        <title>Host association and intracellularity evolved multiple times independently in the Rickettsiales.</title>
        <authorList>
            <person name="Castelli M."/>
            <person name="Nardi T."/>
            <person name="Gammuto L."/>
            <person name="Bellinzona G."/>
            <person name="Sabaneyeva E."/>
            <person name="Potekhin A."/>
            <person name="Serra V."/>
            <person name="Petroni G."/>
            <person name="Sassera D."/>
        </authorList>
    </citation>
    <scope>NUCLEOTIDE SEQUENCE [LARGE SCALE GENOMIC DNA]</scope>
    <source>
        <strain evidence="2 3">NDG2</strain>
    </source>
</reference>
<organism evidence="2 3">
    <name type="scientific">Candidatus Bandiella euplotis</name>
    <dbReference type="NCBI Taxonomy" id="1664265"/>
    <lineage>
        <taxon>Bacteria</taxon>
        <taxon>Pseudomonadati</taxon>
        <taxon>Pseudomonadota</taxon>
        <taxon>Alphaproteobacteria</taxon>
        <taxon>Rickettsiales</taxon>
        <taxon>Candidatus Midichloriaceae</taxon>
        <taxon>Candidatus Bandiella</taxon>
    </lineage>
</organism>
<dbReference type="Proteomes" id="UP001327219">
    <property type="component" value="Chromosome"/>
</dbReference>
<feature type="region of interest" description="Disordered" evidence="1">
    <location>
        <begin position="285"/>
        <end position="329"/>
    </location>
</feature>
<feature type="compositionally biased region" description="Basic and acidic residues" evidence="1">
    <location>
        <begin position="287"/>
        <end position="302"/>
    </location>
</feature>
<feature type="compositionally biased region" description="Polar residues" evidence="1">
    <location>
        <begin position="303"/>
        <end position="329"/>
    </location>
</feature>
<gene>
    <name evidence="2" type="ORF">Bandiella_00849</name>
</gene>
<keyword evidence="3" id="KW-1185">Reference proteome</keyword>
<sequence length="329" mass="37511">MATLPEGVGIDIQTDLQNFKDMQVGPDDVKEMKSVDIQSREVVNDIDTNTINSNSEVIENVYSHEYKPDRPEHKEVGVGAKSFEIANDILSYSYSPNVNNKIPSDINEEKQGSKKFVVADKTLFRRILDEHVRAVLNIGGEMSEGKKQSKMVDYTGKRYLLSKHVKDVTMPQDIINEREELIKKVHNEVSKNEIKPSENYNSYKLNDVELKFKMDGDGLEFNMQDIVDKRATCCISIPRVGKDGNKIEAYDVIEFKDGKMTDYLFSSQGKSQLSKKQQEELFQLDKSQLKGERKNVLDDDSKWSNPNEGKATPTWQNKLKNGSSSYLNH</sequence>
<protein>
    <submittedName>
        <fullName evidence="2">Uncharacterized protein</fullName>
    </submittedName>
</protein>
<dbReference type="EMBL" id="CP110820">
    <property type="protein sequence ID" value="WPX96725.1"/>
    <property type="molecule type" value="Genomic_DNA"/>
</dbReference>
<evidence type="ECO:0000313" key="2">
    <source>
        <dbReference type="EMBL" id="WPX96725.1"/>
    </source>
</evidence>
<proteinExistence type="predicted"/>
<evidence type="ECO:0000256" key="1">
    <source>
        <dbReference type="SAM" id="MobiDB-lite"/>
    </source>
</evidence>
<accession>A0ABZ0URR2</accession>
<dbReference type="RefSeq" id="WP_323732451.1">
    <property type="nucleotide sequence ID" value="NZ_CP110820.1"/>
</dbReference>
<name>A0ABZ0URR2_9RICK</name>
<evidence type="ECO:0000313" key="3">
    <source>
        <dbReference type="Proteomes" id="UP001327219"/>
    </source>
</evidence>